<name>A0ABD2XH91_9HYME</name>
<dbReference type="AlphaFoldDB" id="A0ABD2XH91"/>
<keyword evidence="2" id="KW-0472">Membrane</keyword>
<dbReference type="Proteomes" id="UP001627154">
    <property type="component" value="Unassembled WGS sequence"/>
</dbReference>
<keyword evidence="2" id="KW-0812">Transmembrane</keyword>
<proteinExistence type="predicted"/>
<feature type="region of interest" description="Disordered" evidence="1">
    <location>
        <begin position="192"/>
        <end position="220"/>
    </location>
</feature>
<evidence type="ECO:0000256" key="1">
    <source>
        <dbReference type="SAM" id="MobiDB-lite"/>
    </source>
</evidence>
<keyword evidence="2" id="KW-1133">Transmembrane helix</keyword>
<gene>
    <name evidence="3" type="ORF">TKK_002940</name>
</gene>
<evidence type="ECO:0000256" key="2">
    <source>
        <dbReference type="SAM" id="Phobius"/>
    </source>
</evidence>
<keyword evidence="4" id="KW-1185">Reference proteome</keyword>
<evidence type="ECO:0000313" key="4">
    <source>
        <dbReference type="Proteomes" id="UP001627154"/>
    </source>
</evidence>
<sequence>MTVNRSEYQGFQNKFYFLFTCVKTQEYLKVPEICQYLERGERRLIAHTHTHLSRGALISPPRAKFVPSRPNMVKILGYTYKKKKIRGPLVRILHRGTLIGIYITLYNFITAELIFRRPLDRRAFFSPRSYNSRELESSSVESPRDSFFYKINYTQRASSAQQQQQHAKRKDVRMYLYVSNFSRAQYNRAIHRGVRRQGRQSSGRRRRRKKDKKTKCKTPKRLIPRYDDLAVQYNIALQDSSETLCSPSSFYTPKVSTN</sequence>
<dbReference type="EMBL" id="JBJJXI010000025">
    <property type="protein sequence ID" value="KAL3404469.1"/>
    <property type="molecule type" value="Genomic_DNA"/>
</dbReference>
<comment type="caution">
    <text evidence="3">The sequence shown here is derived from an EMBL/GenBank/DDBJ whole genome shotgun (WGS) entry which is preliminary data.</text>
</comment>
<accession>A0ABD2XH91</accession>
<organism evidence="3 4">
    <name type="scientific">Trichogramma kaykai</name>
    <dbReference type="NCBI Taxonomy" id="54128"/>
    <lineage>
        <taxon>Eukaryota</taxon>
        <taxon>Metazoa</taxon>
        <taxon>Ecdysozoa</taxon>
        <taxon>Arthropoda</taxon>
        <taxon>Hexapoda</taxon>
        <taxon>Insecta</taxon>
        <taxon>Pterygota</taxon>
        <taxon>Neoptera</taxon>
        <taxon>Endopterygota</taxon>
        <taxon>Hymenoptera</taxon>
        <taxon>Apocrita</taxon>
        <taxon>Proctotrupomorpha</taxon>
        <taxon>Chalcidoidea</taxon>
        <taxon>Trichogrammatidae</taxon>
        <taxon>Trichogramma</taxon>
    </lineage>
</organism>
<evidence type="ECO:0000313" key="3">
    <source>
        <dbReference type="EMBL" id="KAL3404469.1"/>
    </source>
</evidence>
<protein>
    <submittedName>
        <fullName evidence="3">Uncharacterized protein</fullName>
    </submittedName>
</protein>
<feature type="transmembrane region" description="Helical" evidence="2">
    <location>
        <begin position="92"/>
        <end position="109"/>
    </location>
</feature>
<reference evidence="3 4" key="1">
    <citation type="journal article" date="2024" name="bioRxiv">
        <title>A reference genome for Trichogramma kaykai: A tiny desert-dwelling parasitoid wasp with competing sex-ratio distorters.</title>
        <authorList>
            <person name="Culotta J."/>
            <person name="Lindsey A.R."/>
        </authorList>
    </citation>
    <scope>NUCLEOTIDE SEQUENCE [LARGE SCALE GENOMIC DNA]</scope>
    <source>
        <strain evidence="3 4">KSX58</strain>
    </source>
</reference>